<feature type="region of interest" description="Disordered" evidence="1">
    <location>
        <begin position="337"/>
        <end position="393"/>
    </location>
</feature>
<dbReference type="RefSeq" id="WP_260073684.1">
    <property type="nucleotide sequence ID" value="NZ_JALXMO010000042.1"/>
</dbReference>
<feature type="compositionally biased region" description="Polar residues" evidence="1">
    <location>
        <begin position="358"/>
        <end position="377"/>
    </location>
</feature>
<evidence type="ECO:0000313" key="4">
    <source>
        <dbReference type="Proteomes" id="UP001205046"/>
    </source>
</evidence>
<accession>A0ABT2HTK3</accession>
<dbReference type="InterPro" id="IPR025827">
    <property type="entry name" value="Zn_ribbon_recom_dom"/>
</dbReference>
<sequence>RAAHITWAFQFYATGQPSIAQVTAELKKRGLTSRPTAKTRGKALSNAQVHRLLHNKYYRGIVTYDGVDYPGRHAPLVDALTFQKVQELLDYRRINGDRSWRHKHHLKGIAYCGRCGSKMGYGPSKGKSGHTYEYFFCLGRHTGRKPCDLPYLLSEDLEQHVLRIIETVQFDAEYIAGVRALAHKMLDEQLGDYQGLQRTQAKRLKELETKKQRLYDAYLEAAIPVAELKKRQEAIETEIVNAQALLDESTTTSTEAHERLDTVLDLLGNVVETYHMADGMAKHMLLQAMLERIDINIDDDSGDDAGPSQATVAGIPATVGNTLETARQVGAPVAFPGQDAVTKRRTGGQAHSGAESRANGQTRAHTPPTTQRASGTRKTSRKGRHCGGLALNERTPATISLGEGSNVDHLAEAGGFEPPIPV</sequence>
<dbReference type="Proteomes" id="UP001205046">
    <property type="component" value="Unassembled WGS sequence"/>
</dbReference>
<dbReference type="EMBL" id="JALXMO010000042">
    <property type="protein sequence ID" value="MCT1607820.1"/>
    <property type="molecule type" value="Genomic_DNA"/>
</dbReference>
<evidence type="ECO:0000313" key="3">
    <source>
        <dbReference type="EMBL" id="MCT1607820.1"/>
    </source>
</evidence>
<keyword evidence="4" id="KW-1185">Reference proteome</keyword>
<proteinExistence type="predicted"/>
<name>A0ABT2HTK3_9MICC</name>
<dbReference type="InterPro" id="IPR038109">
    <property type="entry name" value="DNA_bind_recomb_sf"/>
</dbReference>
<dbReference type="Pfam" id="PF13408">
    <property type="entry name" value="Zn_ribbon_recom"/>
    <property type="match status" value="1"/>
</dbReference>
<dbReference type="Gene3D" id="3.90.1750.20">
    <property type="entry name" value="Putative Large Serine Recombinase, Chain B, Domain 2"/>
    <property type="match status" value="1"/>
</dbReference>
<dbReference type="PROSITE" id="PS51737">
    <property type="entry name" value="RECOMBINASE_DNA_BIND"/>
    <property type="match status" value="1"/>
</dbReference>
<gene>
    <name evidence="3" type="ORF">M3B43_10935</name>
</gene>
<protein>
    <submittedName>
        <fullName evidence="3">Recombinase zinc beta ribbon domain-containing protein</fullName>
    </submittedName>
</protein>
<feature type="domain" description="Recombinase" evidence="2">
    <location>
        <begin position="1"/>
        <end position="95"/>
    </location>
</feature>
<evidence type="ECO:0000259" key="2">
    <source>
        <dbReference type="PROSITE" id="PS51737"/>
    </source>
</evidence>
<reference evidence="3 4" key="1">
    <citation type="submission" date="2022-04" db="EMBL/GenBank/DDBJ databases">
        <title>Human microbiome associated bacterial genomes.</title>
        <authorList>
            <person name="Sandstrom S."/>
            <person name="Salamzade R."/>
            <person name="Kalan L.R."/>
        </authorList>
    </citation>
    <scope>NUCLEOTIDE SEQUENCE [LARGE SCALE GENOMIC DNA]</scope>
    <source>
        <strain evidence="4">p3-SID767</strain>
    </source>
</reference>
<dbReference type="InterPro" id="IPR050639">
    <property type="entry name" value="SSR_resolvase"/>
</dbReference>
<dbReference type="PANTHER" id="PTHR30461">
    <property type="entry name" value="DNA-INVERTASE FROM LAMBDOID PROPHAGE"/>
    <property type="match status" value="1"/>
</dbReference>
<dbReference type="PANTHER" id="PTHR30461:SF23">
    <property type="entry name" value="DNA RECOMBINASE-RELATED"/>
    <property type="match status" value="1"/>
</dbReference>
<comment type="caution">
    <text evidence="3">The sequence shown here is derived from an EMBL/GenBank/DDBJ whole genome shotgun (WGS) entry which is preliminary data.</text>
</comment>
<dbReference type="InterPro" id="IPR011109">
    <property type="entry name" value="DNA_bind_recombinase_dom"/>
</dbReference>
<evidence type="ECO:0000256" key="1">
    <source>
        <dbReference type="SAM" id="MobiDB-lite"/>
    </source>
</evidence>
<organism evidence="3 4">
    <name type="scientific">Nesterenkonia massiliensis</name>
    <dbReference type="NCBI Taxonomy" id="1232429"/>
    <lineage>
        <taxon>Bacteria</taxon>
        <taxon>Bacillati</taxon>
        <taxon>Actinomycetota</taxon>
        <taxon>Actinomycetes</taxon>
        <taxon>Micrococcales</taxon>
        <taxon>Micrococcaceae</taxon>
        <taxon>Nesterenkonia</taxon>
    </lineage>
</organism>
<dbReference type="Pfam" id="PF07508">
    <property type="entry name" value="Recombinase"/>
    <property type="match status" value="1"/>
</dbReference>
<feature type="non-terminal residue" evidence="3">
    <location>
        <position position="1"/>
    </location>
</feature>